<comment type="caution">
    <text evidence="2">The sequence shown here is derived from an EMBL/GenBank/DDBJ whole genome shotgun (WGS) entry which is preliminary data.</text>
</comment>
<proteinExistence type="predicted"/>
<organism evidence="2 3">
    <name type="scientific">Giardia muris</name>
    <dbReference type="NCBI Taxonomy" id="5742"/>
    <lineage>
        <taxon>Eukaryota</taxon>
        <taxon>Metamonada</taxon>
        <taxon>Diplomonadida</taxon>
        <taxon>Hexamitidae</taxon>
        <taxon>Giardiinae</taxon>
        <taxon>Giardia</taxon>
    </lineage>
</organism>
<reference evidence="2 3" key="1">
    <citation type="submission" date="2019-05" db="EMBL/GenBank/DDBJ databases">
        <title>The compact genome of Giardia muris reveals important steps in the evolution of intestinal protozoan parasites.</title>
        <authorList>
            <person name="Xu F."/>
            <person name="Jimenez-Gonzalez A."/>
            <person name="Einarsson E."/>
            <person name="Astvaldsson A."/>
            <person name="Peirasmaki D."/>
            <person name="Eckmann L."/>
            <person name="Andersson J.O."/>
            <person name="Svard S.G."/>
            <person name="Jerlstrom-Hultqvist J."/>
        </authorList>
    </citation>
    <scope>NUCLEOTIDE SEQUENCE [LARGE SCALE GENOMIC DNA]</scope>
    <source>
        <strain evidence="2 3">Roberts-Thomson</strain>
    </source>
</reference>
<dbReference type="InterPro" id="IPR036770">
    <property type="entry name" value="Ankyrin_rpt-contain_sf"/>
</dbReference>
<keyword evidence="3" id="KW-1185">Reference proteome</keyword>
<name>A0A4Z1SXN2_GIAMU</name>
<dbReference type="VEuPathDB" id="GiardiaDB:GMRT_14182"/>
<dbReference type="PANTHER" id="PTHR24120:SF4">
    <property type="entry name" value="GH07239P"/>
    <property type="match status" value="1"/>
</dbReference>
<evidence type="ECO:0000256" key="1">
    <source>
        <dbReference type="PROSITE-ProRule" id="PRU00023"/>
    </source>
</evidence>
<protein>
    <submittedName>
        <fullName evidence="2">Ankyrin repeat protein 1</fullName>
    </submittedName>
</protein>
<dbReference type="SMART" id="SM00248">
    <property type="entry name" value="ANK"/>
    <property type="match status" value="7"/>
</dbReference>
<evidence type="ECO:0000313" key="3">
    <source>
        <dbReference type="Proteomes" id="UP000315496"/>
    </source>
</evidence>
<dbReference type="Pfam" id="PF12796">
    <property type="entry name" value="Ank_2"/>
    <property type="match status" value="2"/>
</dbReference>
<feature type="repeat" description="ANK" evidence="1">
    <location>
        <begin position="191"/>
        <end position="223"/>
    </location>
</feature>
<gene>
    <name evidence="2" type="ORF">GMRT_14182</name>
</gene>
<dbReference type="PANTHER" id="PTHR24120">
    <property type="entry name" value="GH07239P"/>
    <property type="match status" value="1"/>
</dbReference>
<sequence length="446" mass="48497">MQAIPNGQQVIQTPTGGTIKTILLSSPGGNQPGASYAPQQGGMGQQTYIQAPGDYQSVGAAQPTMAYPVVRGQNEAPASYYTSQVPAQTVRQSYAQDPLYSEPISYGQPYCVQQEFFQHEPAYNERGIPNETFRRTISNPQKDPLFSLEVVDLMNQVDERRFTPLMQAAVRNDYPALTKLIPKEAGLTIENGVTALMIAASLGHTQCVKALIPKEAGMRQNDGTTALMEAVLKGNTSVVSMLIKSEAGMRRDDGFSCLMLCAQYNYPEIAKLLVSYEAGLKTDLGVTALMVAAEYDADDVFDLLIKKEAGLRANNGWTASMSLVAKRKVEQVKKIASKEVGYAKDDGWTCLMSACANNDEQCAKLFMKEAGFSKKDGTTALMWAAARGNETLCKMLSKAECDLVTLAGKSAIDFAEENGHGDLIKTINPREYARMQKKSKGKKSGK</sequence>
<dbReference type="EMBL" id="VDLU01000001">
    <property type="protein sequence ID" value="TNJ30280.1"/>
    <property type="molecule type" value="Genomic_DNA"/>
</dbReference>
<dbReference type="OrthoDB" id="10249253at2759"/>
<dbReference type="PROSITE" id="PS50088">
    <property type="entry name" value="ANK_REPEAT"/>
    <property type="match status" value="2"/>
</dbReference>
<dbReference type="InterPro" id="IPR002110">
    <property type="entry name" value="Ankyrin_rpt"/>
</dbReference>
<keyword evidence="1" id="KW-0040">ANK repeat</keyword>
<accession>A0A4Z1SXN2</accession>
<dbReference type="AlphaFoldDB" id="A0A4Z1SXN2"/>
<feature type="repeat" description="ANK" evidence="1">
    <location>
        <begin position="222"/>
        <end position="254"/>
    </location>
</feature>
<evidence type="ECO:0000313" key="2">
    <source>
        <dbReference type="EMBL" id="TNJ30280.1"/>
    </source>
</evidence>
<dbReference type="Proteomes" id="UP000315496">
    <property type="component" value="Chromosome 1"/>
</dbReference>
<dbReference type="SUPFAM" id="SSF48403">
    <property type="entry name" value="Ankyrin repeat"/>
    <property type="match status" value="1"/>
</dbReference>
<dbReference type="Pfam" id="PF00023">
    <property type="entry name" value="Ank"/>
    <property type="match status" value="1"/>
</dbReference>
<dbReference type="Gene3D" id="1.25.40.20">
    <property type="entry name" value="Ankyrin repeat-containing domain"/>
    <property type="match status" value="1"/>
</dbReference>